<reference evidence="1" key="1">
    <citation type="submission" date="2020-08" db="EMBL/GenBank/DDBJ databases">
        <title>Multicomponent nature underlies the extraordinary mechanical properties of spider dragline silk.</title>
        <authorList>
            <person name="Kono N."/>
            <person name="Nakamura H."/>
            <person name="Mori M."/>
            <person name="Yoshida Y."/>
            <person name="Ohtoshi R."/>
            <person name="Malay A.D."/>
            <person name="Moran D.A.P."/>
            <person name="Tomita M."/>
            <person name="Numata K."/>
            <person name="Arakawa K."/>
        </authorList>
    </citation>
    <scope>NUCLEOTIDE SEQUENCE</scope>
</reference>
<evidence type="ECO:0000313" key="2">
    <source>
        <dbReference type="Proteomes" id="UP000887013"/>
    </source>
</evidence>
<keyword evidence="2" id="KW-1185">Reference proteome</keyword>
<evidence type="ECO:0000313" key="1">
    <source>
        <dbReference type="EMBL" id="GFT14922.1"/>
    </source>
</evidence>
<organism evidence="1 2">
    <name type="scientific">Nephila pilipes</name>
    <name type="common">Giant wood spider</name>
    <name type="synonym">Nephila maculata</name>
    <dbReference type="NCBI Taxonomy" id="299642"/>
    <lineage>
        <taxon>Eukaryota</taxon>
        <taxon>Metazoa</taxon>
        <taxon>Ecdysozoa</taxon>
        <taxon>Arthropoda</taxon>
        <taxon>Chelicerata</taxon>
        <taxon>Arachnida</taxon>
        <taxon>Araneae</taxon>
        <taxon>Araneomorphae</taxon>
        <taxon>Entelegynae</taxon>
        <taxon>Araneoidea</taxon>
        <taxon>Nephilidae</taxon>
        <taxon>Nephila</taxon>
    </lineage>
</organism>
<protein>
    <submittedName>
        <fullName evidence="1">Uncharacterized protein</fullName>
    </submittedName>
</protein>
<comment type="caution">
    <text evidence="1">The sequence shown here is derived from an EMBL/GenBank/DDBJ whole genome shotgun (WGS) entry which is preliminary data.</text>
</comment>
<proteinExistence type="predicted"/>
<gene>
    <name evidence="1" type="ORF">NPIL_279231</name>
</gene>
<sequence length="159" mass="18267">MPVNTAAVSGNSGISDKESFYMAVRNRYCMGDTTQSCSCYTNLANIAAVKWRNPALQYGGKHNSKRDSKTVWLWTSKVILTRETKEDDFTGSAEKSVSFEQLRDGSKNRQALVNSFHMLKGNIFVFTSCMCLEILEMIIDWFSRRQIQENDANWIRTYY</sequence>
<accession>A0A8X6NIJ8</accession>
<name>A0A8X6NIJ8_NEPPI</name>
<dbReference type="AlphaFoldDB" id="A0A8X6NIJ8"/>
<dbReference type="Proteomes" id="UP000887013">
    <property type="component" value="Unassembled WGS sequence"/>
</dbReference>
<dbReference type="EMBL" id="BMAW01104513">
    <property type="protein sequence ID" value="GFT14922.1"/>
    <property type="molecule type" value="Genomic_DNA"/>
</dbReference>